<gene>
    <name evidence="1" type="ORF">chiPu_0008467</name>
</gene>
<keyword evidence="2" id="KW-1185">Reference proteome</keyword>
<reference evidence="1 2" key="1">
    <citation type="journal article" date="2018" name="Nat. Ecol. Evol.">
        <title>Shark genomes provide insights into elasmobranch evolution and the origin of vertebrates.</title>
        <authorList>
            <person name="Hara Y"/>
            <person name="Yamaguchi K"/>
            <person name="Onimaru K"/>
            <person name="Kadota M"/>
            <person name="Koyanagi M"/>
            <person name="Keeley SD"/>
            <person name="Tatsumi K"/>
            <person name="Tanaka K"/>
            <person name="Motone F"/>
            <person name="Kageyama Y"/>
            <person name="Nozu R"/>
            <person name="Adachi N"/>
            <person name="Nishimura O"/>
            <person name="Nakagawa R"/>
            <person name="Tanegashima C"/>
            <person name="Kiyatake I"/>
            <person name="Matsumoto R"/>
            <person name="Murakumo K"/>
            <person name="Nishida K"/>
            <person name="Terakita A"/>
            <person name="Kuratani S"/>
            <person name="Sato K"/>
            <person name="Hyodo S Kuraku.S."/>
        </authorList>
    </citation>
    <scope>NUCLEOTIDE SEQUENCE [LARGE SCALE GENOMIC DNA]</scope>
</reference>
<dbReference type="EMBL" id="BEZZ01000278">
    <property type="protein sequence ID" value="GCC30023.1"/>
    <property type="molecule type" value="Genomic_DNA"/>
</dbReference>
<evidence type="ECO:0000313" key="2">
    <source>
        <dbReference type="Proteomes" id="UP000287033"/>
    </source>
</evidence>
<sequence length="141" mass="15151">MVNKQTDGAFRQADARLDSCVSHSLSSRVQLRACAPLLPPCHPFRFDPIRSSRALFRSAPAPHLNSTPPASSSTLLCGEVRNAGAEPDVQSAVRLRRAAPHTGARPVLRRVPPTQDCLGLTNGKPRDHWAVPMINICGGDG</sequence>
<dbReference type="Proteomes" id="UP000287033">
    <property type="component" value="Unassembled WGS sequence"/>
</dbReference>
<comment type="caution">
    <text evidence="1">The sequence shown here is derived from an EMBL/GenBank/DDBJ whole genome shotgun (WGS) entry which is preliminary data.</text>
</comment>
<dbReference type="AlphaFoldDB" id="A0A401SI48"/>
<name>A0A401SI48_CHIPU</name>
<evidence type="ECO:0000313" key="1">
    <source>
        <dbReference type="EMBL" id="GCC30023.1"/>
    </source>
</evidence>
<accession>A0A401SI48</accession>
<organism evidence="1 2">
    <name type="scientific">Chiloscyllium punctatum</name>
    <name type="common">Brownbanded bambooshark</name>
    <name type="synonym">Hemiscyllium punctatum</name>
    <dbReference type="NCBI Taxonomy" id="137246"/>
    <lineage>
        <taxon>Eukaryota</taxon>
        <taxon>Metazoa</taxon>
        <taxon>Chordata</taxon>
        <taxon>Craniata</taxon>
        <taxon>Vertebrata</taxon>
        <taxon>Chondrichthyes</taxon>
        <taxon>Elasmobranchii</taxon>
        <taxon>Galeomorphii</taxon>
        <taxon>Galeoidea</taxon>
        <taxon>Orectolobiformes</taxon>
        <taxon>Hemiscylliidae</taxon>
        <taxon>Chiloscyllium</taxon>
    </lineage>
</organism>
<proteinExistence type="predicted"/>
<protein>
    <submittedName>
        <fullName evidence="1">Uncharacterized protein</fullName>
    </submittedName>
</protein>